<feature type="transmembrane region" description="Helical" evidence="6">
    <location>
        <begin position="405"/>
        <end position="428"/>
    </location>
</feature>
<organism evidence="7 8">
    <name type="scientific">Bacteroides ovatus</name>
    <dbReference type="NCBI Taxonomy" id="28116"/>
    <lineage>
        <taxon>Bacteria</taxon>
        <taxon>Pseudomonadati</taxon>
        <taxon>Bacteroidota</taxon>
        <taxon>Bacteroidia</taxon>
        <taxon>Bacteroidales</taxon>
        <taxon>Bacteroidaceae</taxon>
        <taxon>Bacteroides</taxon>
    </lineage>
</organism>
<feature type="transmembrane region" description="Helical" evidence="6">
    <location>
        <begin position="125"/>
        <end position="147"/>
    </location>
</feature>
<feature type="transmembrane region" description="Helical" evidence="6">
    <location>
        <begin position="440"/>
        <end position="460"/>
    </location>
</feature>
<dbReference type="EMBL" id="VWGP01000004">
    <property type="protein sequence ID" value="KAA4539648.1"/>
    <property type="molecule type" value="Genomic_DNA"/>
</dbReference>
<evidence type="ECO:0000256" key="4">
    <source>
        <dbReference type="ARBA" id="ARBA00022989"/>
    </source>
</evidence>
<sequence>MAISKNSDRIAKNAFFMYIRMFLMMLITLYTSRVTLNCLGISDYGIYNIVGGVVTMFSFINSSMAGSIQRFLNIAIEKKDNSVFKVFTSSIHIHLLIAITVLILAETVGLWFLNNKIQLDSSRIIAANYVYQCSVLSSLIMIVSVPYNALIIAEEKMSAFAYISIAEASLKLLVVFILLYLNKYDRLIIYGFLILAVQITIRFMYQYYCYRNFAMPSFIWNFDWKLINRIGSFAMWSFIGNLAIIGLTQGVNIVLNLFFGPVVNAARGLAVQLQNAVQGFAGNFQIAINPQIVKSYVSGNKSYMYKLITTSSKFSFYVLMILIIPIAIEIDIILKLWLNEVPNHTGNFVRLILAISLFESCANSLTTGINANGNIKKYQLVIGGVLLLVVPISYGLLKIGFPAEIVFLVHLIITCIAQFFRLLFAKYLIGISIKRYFTDVYIRVGVVFVISSTVPLVFYYLLPSSFMRLVTVSLVSILSSCTIVYFFGMNKSEKIMVKDKIVNLINKIR</sequence>
<gene>
    <name evidence="7" type="ORF">F3B85_06515</name>
</gene>
<keyword evidence="2" id="KW-1003">Cell membrane</keyword>
<accession>A0A5M5MDD7</accession>
<evidence type="ECO:0000256" key="5">
    <source>
        <dbReference type="ARBA" id="ARBA00023136"/>
    </source>
</evidence>
<dbReference type="PANTHER" id="PTHR30250:SF26">
    <property type="entry name" value="PSMA PROTEIN"/>
    <property type="match status" value="1"/>
</dbReference>
<feature type="transmembrane region" description="Helical" evidence="6">
    <location>
        <begin position="44"/>
        <end position="62"/>
    </location>
</feature>
<dbReference type="Proteomes" id="UP000478493">
    <property type="component" value="Unassembled WGS sequence"/>
</dbReference>
<evidence type="ECO:0000313" key="8">
    <source>
        <dbReference type="Proteomes" id="UP000478493"/>
    </source>
</evidence>
<evidence type="ECO:0000256" key="6">
    <source>
        <dbReference type="SAM" id="Phobius"/>
    </source>
</evidence>
<dbReference type="RefSeq" id="WP_118032186.1">
    <property type="nucleotide sequence ID" value="NZ_CAKJZH010000002.1"/>
</dbReference>
<keyword evidence="3 6" id="KW-0812">Transmembrane</keyword>
<evidence type="ECO:0000256" key="3">
    <source>
        <dbReference type="ARBA" id="ARBA00022692"/>
    </source>
</evidence>
<evidence type="ECO:0000256" key="1">
    <source>
        <dbReference type="ARBA" id="ARBA00004651"/>
    </source>
</evidence>
<dbReference type="GO" id="GO:0005886">
    <property type="term" value="C:plasma membrane"/>
    <property type="evidence" value="ECO:0007669"/>
    <property type="project" value="UniProtKB-SubCell"/>
</dbReference>
<feature type="transmembrane region" description="Helical" evidence="6">
    <location>
        <begin position="378"/>
        <end position="399"/>
    </location>
</feature>
<feature type="transmembrane region" description="Helical" evidence="6">
    <location>
        <begin position="187"/>
        <end position="205"/>
    </location>
</feature>
<reference evidence="7 8" key="1">
    <citation type="journal article" date="2019" name="Nat. Med.">
        <title>A library of human gut bacterial isolates paired with longitudinal multiomics data enables mechanistic microbiome research.</title>
        <authorList>
            <person name="Poyet M."/>
            <person name="Groussin M."/>
            <person name="Gibbons S.M."/>
            <person name="Avila-Pacheco J."/>
            <person name="Jiang X."/>
            <person name="Kearney S.M."/>
            <person name="Perrotta A.R."/>
            <person name="Berdy B."/>
            <person name="Zhao S."/>
            <person name="Lieberman T.D."/>
            <person name="Swanson P.K."/>
            <person name="Smith M."/>
            <person name="Roesemann S."/>
            <person name="Alexander J.E."/>
            <person name="Rich S.A."/>
            <person name="Livny J."/>
            <person name="Vlamakis H."/>
            <person name="Clish C."/>
            <person name="Bullock K."/>
            <person name="Deik A."/>
            <person name="Scott J."/>
            <person name="Pierce K.A."/>
            <person name="Xavier R.J."/>
            <person name="Alm E.J."/>
        </authorList>
    </citation>
    <scope>NUCLEOTIDE SEQUENCE [LARGE SCALE GENOMIC DNA]</scope>
    <source>
        <strain evidence="7 8">BIOML-A41</strain>
    </source>
</reference>
<evidence type="ECO:0000256" key="2">
    <source>
        <dbReference type="ARBA" id="ARBA00022475"/>
    </source>
</evidence>
<keyword evidence="4 6" id="KW-1133">Transmembrane helix</keyword>
<feature type="transmembrane region" description="Helical" evidence="6">
    <location>
        <begin position="314"/>
        <end position="336"/>
    </location>
</feature>
<protein>
    <submittedName>
        <fullName evidence="7">Lipopolysaccharide biosynthesis protein</fullName>
    </submittedName>
</protein>
<comment type="subcellular location">
    <subcellularLocation>
        <location evidence="1">Cell membrane</location>
        <topology evidence="1">Multi-pass membrane protein</topology>
    </subcellularLocation>
</comment>
<name>A0A5M5MDD7_BACOV</name>
<feature type="transmembrane region" description="Helical" evidence="6">
    <location>
        <begin position="466"/>
        <end position="488"/>
    </location>
</feature>
<feature type="transmembrane region" description="Helical" evidence="6">
    <location>
        <begin position="83"/>
        <end position="105"/>
    </location>
</feature>
<keyword evidence="5 6" id="KW-0472">Membrane</keyword>
<dbReference type="AlphaFoldDB" id="A0A5M5MDD7"/>
<comment type="caution">
    <text evidence="7">The sequence shown here is derived from an EMBL/GenBank/DDBJ whole genome shotgun (WGS) entry which is preliminary data.</text>
</comment>
<feature type="transmembrane region" description="Helical" evidence="6">
    <location>
        <begin position="348"/>
        <end position="366"/>
    </location>
</feature>
<evidence type="ECO:0000313" key="7">
    <source>
        <dbReference type="EMBL" id="KAA4539648.1"/>
    </source>
</evidence>
<dbReference type="InterPro" id="IPR050833">
    <property type="entry name" value="Poly_Biosynth_Transport"/>
</dbReference>
<feature type="transmembrane region" description="Helical" evidence="6">
    <location>
        <begin position="159"/>
        <end position="181"/>
    </location>
</feature>
<dbReference type="PANTHER" id="PTHR30250">
    <property type="entry name" value="PST FAMILY PREDICTED COLANIC ACID TRANSPORTER"/>
    <property type="match status" value="1"/>
</dbReference>
<feature type="transmembrane region" description="Helical" evidence="6">
    <location>
        <begin position="15"/>
        <end position="32"/>
    </location>
</feature>
<proteinExistence type="predicted"/>